<comment type="similarity">
    <text evidence="1 3">Belongs to the short-chain dehydrogenases/reductases (SDR) family.</text>
</comment>
<dbReference type="EMBL" id="AAIWBE010000004">
    <property type="protein sequence ID" value="ECI7262957.1"/>
    <property type="molecule type" value="Genomic_DNA"/>
</dbReference>
<evidence type="ECO:0000256" key="3">
    <source>
        <dbReference type="RuleBase" id="RU000363"/>
    </source>
</evidence>
<dbReference type="PANTHER" id="PTHR43976:SF16">
    <property type="entry name" value="SHORT-CHAIN DEHYDROGENASE_REDUCTASE FAMILY PROTEIN"/>
    <property type="match status" value="1"/>
</dbReference>
<dbReference type="InterPro" id="IPR002347">
    <property type="entry name" value="SDR_fam"/>
</dbReference>
<name>A0A3Y0EMI1_SALET</name>
<dbReference type="InterPro" id="IPR020904">
    <property type="entry name" value="Sc_DH/Rdtase_CS"/>
</dbReference>
<dbReference type="SMART" id="SM00822">
    <property type="entry name" value="PKS_KR"/>
    <property type="match status" value="1"/>
</dbReference>
<dbReference type="CDD" id="cd05374">
    <property type="entry name" value="17beta-HSD-like_SDR_c"/>
    <property type="match status" value="1"/>
</dbReference>
<dbReference type="PROSITE" id="PS00061">
    <property type="entry name" value="ADH_SHORT"/>
    <property type="match status" value="1"/>
</dbReference>
<dbReference type="AlphaFoldDB" id="A0A3Y0EMI1"/>
<accession>A0A3Y0EMI1</accession>
<dbReference type="PANTHER" id="PTHR43976">
    <property type="entry name" value="SHORT CHAIN DEHYDROGENASE"/>
    <property type="match status" value="1"/>
</dbReference>
<sequence length="277" mass="30112">MNRIWFVTGATRGMGASVVNAALQQGDRVVATGRNMDKLRQIFSTVAAENIELLELDVRDEHQAKVAVDAAIRRFGRIDVLVNNAGFCLLGRFEEATAEQIELQFATNVFGTANVLRAVLPVMRQQRSGRIINTSSIAGVKAVANATFYSASKFAVEGMTLALADEVAPLGIHVTAIEPGFFRTEFLSNSSAHYGEKKIEDYANFGDARELLASADGQQQGDPAKLAQVVCQVVEMENPPRQLLIGNDAISYVMPSLEARIKAIREFAALSNTTDFD</sequence>
<gene>
    <name evidence="5" type="ORF">EWD86_03140</name>
</gene>
<dbReference type="InterPro" id="IPR036291">
    <property type="entry name" value="NAD(P)-bd_dom_sf"/>
</dbReference>
<dbReference type="InterPro" id="IPR051911">
    <property type="entry name" value="SDR_oxidoreductase"/>
</dbReference>
<dbReference type="Pfam" id="PF00106">
    <property type="entry name" value="adh_short"/>
    <property type="match status" value="1"/>
</dbReference>
<evidence type="ECO:0000313" key="5">
    <source>
        <dbReference type="EMBL" id="ECI7262957.1"/>
    </source>
</evidence>
<protein>
    <submittedName>
        <fullName evidence="5">SDR family NAD(P)-dependent oxidoreductase</fullName>
    </submittedName>
</protein>
<evidence type="ECO:0000256" key="2">
    <source>
        <dbReference type="ARBA" id="ARBA00023002"/>
    </source>
</evidence>
<dbReference type="PRINTS" id="PR00081">
    <property type="entry name" value="GDHRDH"/>
</dbReference>
<evidence type="ECO:0000259" key="4">
    <source>
        <dbReference type="SMART" id="SM00822"/>
    </source>
</evidence>
<dbReference type="InterPro" id="IPR057326">
    <property type="entry name" value="KR_dom"/>
</dbReference>
<dbReference type="PRINTS" id="PR00080">
    <property type="entry name" value="SDRFAMILY"/>
</dbReference>
<keyword evidence="2" id="KW-0560">Oxidoreductase</keyword>
<proteinExistence type="inferred from homology"/>
<dbReference type="GO" id="GO:0016491">
    <property type="term" value="F:oxidoreductase activity"/>
    <property type="evidence" value="ECO:0007669"/>
    <property type="project" value="UniProtKB-KW"/>
</dbReference>
<comment type="caution">
    <text evidence="5">The sequence shown here is derived from an EMBL/GenBank/DDBJ whole genome shotgun (WGS) entry which is preliminary data.</text>
</comment>
<dbReference type="SUPFAM" id="SSF51735">
    <property type="entry name" value="NAD(P)-binding Rossmann-fold domains"/>
    <property type="match status" value="1"/>
</dbReference>
<organism evidence="5">
    <name type="scientific">Salmonella enterica I</name>
    <dbReference type="NCBI Taxonomy" id="59201"/>
    <lineage>
        <taxon>Bacteria</taxon>
        <taxon>Pseudomonadati</taxon>
        <taxon>Pseudomonadota</taxon>
        <taxon>Gammaproteobacteria</taxon>
        <taxon>Enterobacterales</taxon>
        <taxon>Enterobacteriaceae</taxon>
        <taxon>Salmonella</taxon>
    </lineage>
</organism>
<dbReference type="Gene3D" id="3.40.50.720">
    <property type="entry name" value="NAD(P)-binding Rossmann-like Domain"/>
    <property type="match status" value="1"/>
</dbReference>
<evidence type="ECO:0000256" key="1">
    <source>
        <dbReference type="ARBA" id="ARBA00006484"/>
    </source>
</evidence>
<reference evidence="5" key="1">
    <citation type="submission" date="2019-02" db="EMBL/GenBank/DDBJ databases">
        <authorList>
            <person name="Ashton P.M."/>
            <person name="Dallman T."/>
            <person name="Nair S."/>
            <person name="De Pinna E."/>
            <person name="Peters T."/>
            <person name="Grant K."/>
        </authorList>
    </citation>
    <scope>NUCLEOTIDE SEQUENCE</scope>
    <source>
        <strain evidence="5">677129</strain>
    </source>
</reference>
<feature type="domain" description="Ketoreductase" evidence="4">
    <location>
        <begin position="3"/>
        <end position="180"/>
    </location>
</feature>